<dbReference type="InParanoid" id="A0A6P8I8C6"/>
<feature type="domain" description="Peptidase M13 C-terminal" evidence="7">
    <location>
        <begin position="545"/>
        <end position="735"/>
    </location>
</feature>
<dbReference type="Proteomes" id="UP000515163">
    <property type="component" value="Unplaced"/>
</dbReference>
<feature type="domain" description="Peptidase M13 N-terminal" evidence="8">
    <location>
        <begin position="91"/>
        <end position="482"/>
    </location>
</feature>
<gene>
    <name evidence="10" type="primary">LOC116299035</name>
</gene>
<keyword evidence="2" id="KW-0645">Protease</keyword>
<evidence type="ECO:0000313" key="10">
    <source>
        <dbReference type="RefSeq" id="XP_031563521.1"/>
    </source>
</evidence>
<dbReference type="GO" id="GO:0005886">
    <property type="term" value="C:plasma membrane"/>
    <property type="evidence" value="ECO:0007669"/>
    <property type="project" value="TreeGrafter"/>
</dbReference>
<dbReference type="Gene3D" id="1.10.1380.10">
    <property type="entry name" value="Neutral endopeptidase , domain2"/>
    <property type="match status" value="1"/>
</dbReference>
<evidence type="ECO:0000313" key="9">
    <source>
        <dbReference type="Proteomes" id="UP000515163"/>
    </source>
</evidence>
<evidence type="ECO:0000256" key="3">
    <source>
        <dbReference type="ARBA" id="ARBA00022723"/>
    </source>
</evidence>
<dbReference type="PROSITE" id="PS51885">
    <property type="entry name" value="NEPRILYSIN"/>
    <property type="match status" value="1"/>
</dbReference>
<keyword evidence="5" id="KW-0862">Zinc</keyword>
<dbReference type="PANTHER" id="PTHR11733:SF240">
    <property type="entry name" value="GH14155P-RELATED"/>
    <property type="match status" value="1"/>
</dbReference>
<dbReference type="InterPro" id="IPR000718">
    <property type="entry name" value="Peptidase_M13"/>
</dbReference>
<evidence type="ECO:0000256" key="6">
    <source>
        <dbReference type="ARBA" id="ARBA00023049"/>
    </source>
</evidence>
<dbReference type="KEGG" id="aten:116299035"/>
<dbReference type="OrthoDB" id="6475849at2759"/>
<evidence type="ECO:0000256" key="4">
    <source>
        <dbReference type="ARBA" id="ARBA00022801"/>
    </source>
</evidence>
<dbReference type="GO" id="GO:0046872">
    <property type="term" value="F:metal ion binding"/>
    <property type="evidence" value="ECO:0007669"/>
    <property type="project" value="UniProtKB-KW"/>
</dbReference>
<sequence>MGRMMNSGSGLRQENKRWSLIHGPRFLAVLLVISMIHVAASQNEMDILDQGLNKIRSPRHTNTRSSIVCSTTECVNAANEIKRSMNLTADPCNDFYEYACGRWPTNNPFPPGYSYYGQFDKAELVSEQYKKRKLETASITVNGATREVRQMPSNLYKSCMNVTAIDNLGDAPLRERIRELGGWELSGNWDENTWDFKDTLLLMHKMKPRTGPLFLLKVYTSGNNANIFISQDGTVLKAKSQYQNLASKVQIATKDMIAYKQLIIDVLLELGVNANTAGTKADEIVRFEFQLAGVSLTLVQWIQSFSNTVTLAQLKQQVPQVDWSHYLNGLFGSTIPDSEVIRLPTLSYLKKAMSIVKTTPKRILANYMVWYVIHSELKWLSAPFRNALRKYRLATGDTASEPARWQTCVKSAFYNFDDIISAAYVHDHHAQLARPINKTKDLFNEAIQAFKDNINSLTWLDSATRSNILREANALVANVGFPDYMLDSRRMATIFQKYSGLVIRSGTYFKNQVAVLKHEQQIILNSLRTSPDSTLWFMSPLHGMAVYKDNRLTIPAAIIKSPHLFSSALLRSYNLGHLGSIIAYQIVWGIGDIGGGSSKVPQKTVNGFNTRQKCLADQYSAYSMFGRWPINGKDTVKGNAADNGALKMALKAYYNRRETTRLQGLNLSNEQLLYVGFAQAQCSSTNADFRSRNPGAGTDFVDSKTRVIGSLANSGEFSNAFNCRRGSPLNPIKKCYLWSKDGLLV</sequence>
<dbReference type="Pfam" id="PF05649">
    <property type="entry name" value="Peptidase_M13_N"/>
    <property type="match status" value="1"/>
</dbReference>
<evidence type="ECO:0000259" key="7">
    <source>
        <dbReference type="Pfam" id="PF01431"/>
    </source>
</evidence>
<dbReference type="SUPFAM" id="SSF55486">
    <property type="entry name" value="Metalloproteases ('zincins'), catalytic domain"/>
    <property type="match status" value="1"/>
</dbReference>
<comment type="cofactor">
    <cofactor evidence="1">
        <name>Zn(2+)</name>
        <dbReference type="ChEBI" id="CHEBI:29105"/>
    </cofactor>
</comment>
<evidence type="ECO:0000259" key="8">
    <source>
        <dbReference type="Pfam" id="PF05649"/>
    </source>
</evidence>
<evidence type="ECO:0000256" key="5">
    <source>
        <dbReference type="ARBA" id="ARBA00022833"/>
    </source>
</evidence>
<keyword evidence="3" id="KW-0479">Metal-binding</keyword>
<keyword evidence="6" id="KW-0482">Metalloprotease</keyword>
<dbReference type="Pfam" id="PF01431">
    <property type="entry name" value="Peptidase_M13"/>
    <property type="match status" value="1"/>
</dbReference>
<dbReference type="InterPro" id="IPR008753">
    <property type="entry name" value="Peptidase_M13_N"/>
</dbReference>
<evidence type="ECO:0000256" key="1">
    <source>
        <dbReference type="ARBA" id="ARBA00001947"/>
    </source>
</evidence>
<dbReference type="AlphaFoldDB" id="A0A6P8I8C6"/>
<dbReference type="RefSeq" id="XP_031563521.1">
    <property type="nucleotide sequence ID" value="XM_031707661.1"/>
</dbReference>
<protein>
    <submittedName>
        <fullName evidence="10">Endothelin-converting enzyme 1-like isoform X1</fullName>
    </submittedName>
</protein>
<dbReference type="GeneID" id="116299035"/>
<dbReference type="InterPro" id="IPR042089">
    <property type="entry name" value="Peptidase_M13_dom_2"/>
</dbReference>
<name>A0A6P8I8C6_ACTTE</name>
<dbReference type="PANTHER" id="PTHR11733">
    <property type="entry name" value="ZINC METALLOPROTEASE FAMILY M13 NEPRILYSIN-RELATED"/>
    <property type="match status" value="1"/>
</dbReference>
<reference evidence="10" key="1">
    <citation type="submission" date="2025-08" db="UniProtKB">
        <authorList>
            <consortium name="RefSeq"/>
        </authorList>
    </citation>
    <scope>IDENTIFICATION</scope>
    <source>
        <tissue evidence="10">Tentacle</tissue>
    </source>
</reference>
<dbReference type="Gene3D" id="3.40.390.10">
    <property type="entry name" value="Collagenase (Catalytic Domain)"/>
    <property type="match status" value="1"/>
</dbReference>
<dbReference type="InterPro" id="IPR018497">
    <property type="entry name" value="Peptidase_M13_C"/>
</dbReference>
<organism evidence="9 10">
    <name type="scientific">Actinia tenebrosa</name>
    <name type="common">Australian red waratah sea anemone</name>
    <dbReference type="NCBI Taxonomy" id="6105"/>
    <lineage>
        <taxon>Eukaryota</taxon>
        <taxon>Metazoa</taxon>
        <taxon>Cnidaria</taxon>
        <taxon>Anthozoa</taxon>
        <taxon>Hexacorallia</taxon>
        <taxon>Actiniaria</taxon>
        <taxon>Actiniidae</taxon>
        <taxon>Actinia</taxon>
    </lineage>
</organism>
<accession>A0A6P8I8C6</accession>
<dbReference type="GO" id="GO:0004222">
    <property type="term" value="F:metalloendopeptidase activity"/>
    <property type="evidence" value="ECO:0007669"/>
    <property type="project" value="InterPro"/>
</dbReference>
<dbReference type="CDD" id="cd08662">
    <property type="entry name" value="M13"/>
    <property type="match status" value="1"/>
</dbReference>
<dbReference type="GO" id="GO:0016485">
    <property type="term" value="P:protein processing"/>
    <property type="evidence" value="ECO:0007669"/>
    <property type="project" value="TreeGrafter"/>
</dbReference>
<keyword evidence="4" id="KW-0378">Hydrolase</keyword>
<evidence type="ECO:0000256" key="2">
    <source>
        <dbReference type="ARBA" id="ARBA00022670"/>
    </source>
</evidence>
<proteinExistence type="predicted"/>
<dbReference type="InterPro" id="IPR024079">
    <property type="entry name" value="MetalloPept_cat_dom_sf"/>
</dbReference>
<keyword evidence="9" id="KW-1185">Reference proteome</keyword>